<dbReference type="Proteomes" id="UP000548423">
    <property type="component" value="Unassembled WGS sequence"/>
</dbReference>
<reference evidence="5" key="1">
    <citation type="submission" date="2020-07" db="EMBL/GenBank/DDBJ databases">
        <authorList>
            <person name="Partida-Martinez L."/>
            <person name="Huntemann M."/>
            <person name="Clum A."/>
            <person name="Wang J."/>
            <person name="Palaniappan K."/>
            <person name="Ritter S."/>
            <person name="Chen I.-M."/>
            <person name="Stamatis D."/>
            <person name="Reddy T."/>
            <person name="O'Malley R."/>
            <person name="Daum C."/>
            <person name="Shapiro N."/>
            <person name="Ivanova N."/>
            <person name="Kyrpides N."/>
            <person name="Woyke T."/>
        </authorList>
    </citation>
    <scope>NUCLEOTIDE SEQUENCE [LARGE SCALE GENOMIC DNA]</scope>
    <source>
        <strain evidence="5">AT2.8</strain>
    </source>
</reference>
<organism evidence="4 5">
    <name type="scientific">Neobacillus niacini</name>
    <dbReference type="NCBI Taxonomy" id="86668"/>
    <lineage>
        <taxon>Bacteria</taxon>
        <taxon>Bacillati</taxon>
        <taxon>Bacillota</taxon>
        <taxon>Bacilli</taxon>
        <taxon>Bacillales</taxon>
        <taxon>Bacillaceae</taxon>
        <taxon>Neobacillus</taxon>
    </lineage>
</organism>
<evidence type="ECO:0000256" key="3">
    <source>
        <dbReference type="SAM" id="SignalP"/>
    </source>
</evidence>
<accession>A0A852TCX4</accession>
<keyword evidence="1" id="KW-0175">Coiled coil</keyword>
<gene>
    <name evidence="4" type="ORF">F4694_003423</name>
</gene>
<keyword evidence="3" id="KW-0732">Signal</keyword>
<evidence type="ECO:0000256" key="2">
    <source>
        <dbReference type="SAM" id="MobiDB-lite"/>
    </source>
</evidence>
<sequence length="198" mass="23099">MKFRMLIMILGLLLTMPGFTSANVQTPNDSENRAEKRTVPGSQDKEEDKESEECDCEKQKHSHKDWQAKMAEREQKLLAWVDQYTPNKKAEWTKVLAEKKELRTKWLSPENAQKREKWKQEKMAKIQELKKQLDEGKITKEEFVQKAHGGKAMGHWKTYHELKAAVEAKNDKQAAVLLNKLLEQSKQHNEKIKAMVAE</sequence>
<evidence type="ECO:0000313" key="5">
    <source>
        <dbReference type="Proteomes" id="UP000548423"/>
    </source>
</evidence>
<feature type="chain" id="PRO_5032436042" evidence="3">
    <location>
        <begin position="23"/>
        <end position="198"/>
    </location>
</feature>
<protein>
    <submittedName>
        <fullName evidence="4">Uncharacterized protein</fullName>
    </submittedName>
</protein>
<comment type="caution">
    <text evidence="4">The sequence shown here is derived from an EMBL/GenBank/DDBJ whole genome shotgun (WGS) entry which is preliminary data.</text>
</comment>
<dbReference type="AlphaFoldDB" id="A0A852TCX4"/>
<reference evidence="5" key="2">
    <citation type="submission" date="2020-08" db="EMBL/GenBank/DDBJ databases">
        <title>The Agave Microbiome: Exploring the role of microbial communities in plant adaptations to desert environments.</title>
        <authorList>
            <person name="Partida-Martinez L.P."/>
        </authorList>
    </citation>
    <scope>NUCLEOTIDE SEQUENCE [LARGE SCALE GENOMIC DNA]</scope>
    <source>
        <strain evidence="5">AT2.8</strain>
    </source>
</reference>
<evidence type="ECO:0000256" key="1">
    <source>
        <dbReference type="SAM" id="Coils"/>
    </source>
</evidence>
<feature type="compositionally biased region" description="Basic and acidic residues" evidence="2">
    <location>
        <begin position="56"/>
        <end position="65"/>
    </location>
</feature>
<feature type="compositionally biased region" description="Basic and acidic residues" evidence="2">
    <location>
        <begin position="30"/>
        <end position="48"/>
    </location>
</feature>
<dbReference type="EMBL" id="JACCBX010000007">
    <property type="protein sequence ID" value="NYE06643.1"/>
    <property type="molecule type" value="Genomic_DNA"/>
</dbReference>
<name>A0A852TCX4_9BACI</name>
<feature type="coiled-coil region" evidence="1">
    <location>
        <begin position="115"/>
        <end position="146"/>
    </location>
</feature>
<feature type="region of interest" description="Disordered" evidence="2">
    <location>
        <begin position="24"/>
        <end position="65"/>
    </location>
</feature>
<proteinExistence type="predicted"/>
<evidence type="ECO:0000313" key="4">
    <source>
        <dbReference type="EMBL" id="NYE06643.1"/>
    </source>
</evidence>
<feature type="signal peptide" evidence="3">
    <location>
        <begin position="1"/>
        <end position="22"/>
    </location>
</feature>